<evidence type="ECO:0000313" key="2">
    <source>
        <dbReference type="EMBL" id="KAA6379418.1"/>
    </source>
</evidence>
<feature type="compositionally biased region" description="Low complexity" evidence="1">
    <location>
        <begin position="624"/>
        <end position="640"/>
    </location>
</feature>
<gene>
    <name evidence="2" type="ORF">EZS28_025055</name>
</gene>
<evidence type="ECO:0000256" key="1">
    <source>
        <dbReference type="SAM" id="MobiDB-lite"/>
    </source>
</evidence>
<accession>A0A5J4VA10</accession>
<proteinExistence type="predicted"/>
<feature type="compositionally biased region" description="Basic and acidic residues" evidence="1">
    <location>
        <begin position="315"/>
        <end position="330"/>
    </location>
</feature>
<sequence>MPSKGAGRISPLCSFLDSDPLRDVSLSNGILGQLANPTVLEEQFRNNADQVALECVKQLQEINAIYADNIPAALHRDMARLKSRAWDNLVQQRRDKGILLQYYQKRAIELWNLQLIQTPQLVQLQQQINEIIQVVGIALQKQQQLAEDDKLIKDPQNKWYYQAHNEESQYTHFLLINHQRINTLADQILFKCRKLLNEVALNSVSEALNQGTIITADAVQNLESINQNSSRGGSNVRQRGLSSPLFYRLFTNFQKIWIDKIAGIAGRAAEMLIGGLYPYVVVVPKDSVPSAGFLPGRGAQHLFSREIQESLRKAENERKIKESAEKDNESKQGLVITSKDEKNQQLLPLSEETTNAYSMHRNKTDYLEKEFTRVSQDNEILREIGNRAGKLGLICTDVAQVEQTEGLTEEGKQEISRKLQIIIDDCKKFKIQIDQQTKVQIKFTQEIIRSYKPEQVPPSLEWSSQEEQNKFMDSMLRVINGLLTLHPPSVKAAIRKAAEDSGAGVNTRQIDESLVQQNIRDKARINKKLNSIRKSEANQGPNLLSDDLEQERENQDRNDAIKIQNDSLIHKTIPFKREPEVAIVAWPSLIKDLPFSSPSINSNTETQQQSSSQNTKPTSALSITQKTQTSQQNQSQSQNRQENIDISILNGLRLILNPQQYFDFLGAESLVNTIIEIRKFWVEQVSTNDNNNQSNLLALAELNQLDKELIQEYEKNNLLSLRVSLPPQQTQDKAFVQNSINQLLLHIGSVLSNILNSAINNFIQQQVEKMKVQRKISNNNGEPGSNEMNPSQNTNAPYSDQQVYDTRIIEGFSLLVVKFVIYSQQVNQWSKEMNTTVLLNVFRLSLDSLRNVDNFYFQIINQHKQQGLLYEPLPFYRILAGLTKKMLELIPMNPAVIPQTPVGTSTYFENVSAISTQAAAQDERTKLITYFSDTLLKYFSPDHR</sequence>
<feature type="compositionally biased region" description="Basic and acidic residues" evidence="1">
    <location>
        <begin position="551"/>
        <end position="560"/>
    </location>
</feature>
<feature type="region of interest" description="Disordered" evidence="1">
    <location>
        <begin position="776"/>
        <end position="797"/>
    </location>
</feature>
<feature type="compositionally biased region" description="Low complexity" evidence="1">
    <location>
        <begin position="601"/>
        <end position="615"/>
    </location>
</feature>
<protein>
    <submittedName>
        <fullName evidence="2">Uncharacterized protein</fullName>
    </submittedName>
</protein>
<name>A0A5J4VA10_9EUKA</name>
<feature type="non-terminal residue" evidence="2">
    <location>
        <position position="944"/>
    </location>
</feature>
<feature type="region of interest" description="Disordered" evidence="1">
    <location>
        <begin position="530"/>
        <end position="561"/>
    </location>
</feature>
<organism evidence="2 3">
    <name type="scientific">Streblomastix strix</name>
    <dbReference type="NCBI Taxonomy" id="222440"/>
    <lineage>
        <taxon>Eukaryota</taxon>
        <taxon>Metamonada</taxon>
        <taxon>Preaxostyla</taxon>
        <taxon>Oxymonadida</taxon>
        <taxon>Streblomastigidae</taxon>
        <taxon>Streblomastix</taxon>
    </lineage>
</organism>
<dbReference type="AlphaFoldDB" id="A0A5J4VA10"/>
<comment type="caution">
    <text evidence="2">The sequence shown here is derived from an EMBL/GenBank/DDBJ whole genome shotgun (WGS) entry which is preliminary data.</text>
</comment>
<feature type="region of interest" description="Disordered" evidence="1">
    <location>
        <begin position="600"/>
        <end position="640"/>
    </location>
</feature>
<reference evidence="2 3" key="1">
    <citation type="submission" date="2019-03" db="EMBL/GenBank/DDBJ databases">
        <title>Single cell metagenomics reveals metabolic interactions within the superorganism composed of flagellate Streblomastix strix and complex community of Bacteroidetes bacteria on its surface.</title>
        <authorList>
            <person name="Treitli S.C."/>
            <person name="Kolisko M."/>
            <person name="Husnik F."/>
            <person name="Keeling P."/>
            <person name="Hampl V."/>
        </authorList>
    </citation>
    <scope>NUCLEOTIDE SEQUENCE [LARGE SCALE GENOMIC DNA]</scope>
    <source>
        <strain evidence="2">ST1C</strain>
    </source>
</reference>
<feature type="region of interest" description="Disordered" evidence="1">
    <location>
        <begin position="315"/>
        <end position="337"/>
    </location>
</feature>
<dbReference type="Proteomes" id="UP000324800">
    <property type="component" value="Unassembled WGS sequence"/>
</dbReference>
<dbReference type="EMBL" id="SNRW01008506">
    <property type="protein sequence ID" value="KAA6379418.1"/>
    <property type="molecule type" value="Genomic_DNA"/>
</dbReference>
<evidence type="ECO:0000313" key="3">
    <source>
        <dbReference type="Proteomes" id="UP000324800"/>
    </source>
</evidence>